<organism evidence="1 2">
    <name type="scientific">Fimbriiglobus ruber</name>
    <dbReference type="NCBI Taxonomy" id="1908690"/>
    <lineage>
        <taxon>Bacteria</taxon>
        <taxon>Pseudomonadati</taxon>
        <taxon>Planctomycetota</taxon>
        <taxon>Planctomycetia</taxon>
        <taxon>Gemmatales</taxon>
        <taxon>Gemmataceae</taxon>
        <taxon>Fimbriiglobus</taxon>
    </lineage>
</organism>
<accession>A0A225DMA8</accession>
<dbReference type="Proteomes" id="UP000214646">
    <property type="component" value="Unassembled WGS sequence"/>
</dbReference>
<dbReference type="EMBL" id="NIDE01000014">
    <property type="protein sequence ID" value="OWK37317.1"/>
    <property type="molecule type" value="Genomic_DNA"/>
</dbReference>
<reference evidence="2" key="1">
    <citation type="submission" date="2017-06" db="EMBL/GenBank/DDBJ databases">
        <title>Genome analysis of Fimbriiglobus ruber SP5, the first member of the order Planctomycetales with confirmed chitinolytic capability.</title>
        <authorList>
            <person name="Ravin N.V."/>
            <person name="Rakitin A.L."/>
            <person name="Ivanova A.A."/>
            <person name="Beletsky A.V."/>
            <person name="Kulichevskaya I.S."/>
            <person name="Mardanov A.V."/>
            <person name="Dedysh S.N."/>
        </authorList>
    </citation>
    <scope>NUCLEOTIDE SEQUENCE [LARGE SCALE GENOMIC DNA]</scope>
    <source>
        <strain evidence="2">SP5</strain>
    </source>
</reference>
<name>A0A225DMA8_9BACT</name>
<keyword evidence="2" id="KW-1185">Reference proteome</keyword>
<evidence type="ECO:0000313" key="1">
    <source>
        <dbReference type="EMBL" id="OWK37317.1"/>
    </source>
</evidence>
<protein>
    <submittedName>
        <fullName evidence="1">Uncharacterized protein</fullName>
    </submittedName>
</protein>
<sequence length="63" mass="6702">MLQFGHGFIAVEITLGAAFAGKAYWLQFGHGFIAVEIRLATTVGGKALGASIRPRLHSRGDMS</sequence>
<comment type="caution">
    <text evidence="1">The sequence shown here is derived from an EMBL/GenBank/DDBJ whole genome shotgun (WGS) entry which is preliminary data.</text>
</comment>
<proteinExistence type="predicted"/>
<gene>
    <name evidence="1" type="ORF">FRUB_06437</name>
</gene>
<evidence type="ECO:0000313" key="2">
    <source>
        <dbReference type="Proteomes" id="UP000214646"/>
    </source>
</evidence>
<dbReference type="AlphaFoldDB" id="A0A225DMA8"/>